<comment type="caution">
    <text evidence="1">The sequence shown here is derived from an EMBL/GenBank/DDBJ whole genome shotgun (WGS) entry which is preliminary data.</text>
</comment>
<protein>
    <submittedName>
        <fullName evidence="1">Uncharacterized protein</fullName>
    </submittedName>
</protein>
<reference evidence="1 2" key="1">
    <citation type="submission" date="2012-03" db="EMBL/GenBank/DDBJ databases">
        <authorList>
            <person name="Durkin A.S."/>
            <person name="McCorrison J."/>
            <person name="Torralba M."/>
            <person name="Gillis M."/>
            <person name="Methe B."/>
            <person name="Sutton G."/>
            <person name="Nelson K.E."/>
        </authorList>
    </citation>
    <scope>NUCLEOTIDE SEQUENCE [LARGE SCALE GENOMIC DNA]</scope>
    <source>
        <strain evidence="1 2">F0468</strain>
    </source>
</reference>
<dbReference type="PATRIC" id="fig|1095750.3.peg.2897"/>
<sequence>MRKRGIRQQYIYFCSLTVRRADVQAFMAEHPEYTKANRFKDIEVKVYI</sequence>
<dbReference type="eggNOG" id="ENOG5032H2J">
    <property type="taxonomic scope" value="Bacteria"/>
</dbReference>
<keyword evidence="2" id="KW-1185">Reference proteome</keyword>
<gene>
    <name evidence="1" type="ORF">HMPREF9970_2839</name>
</gene>
<evidence type="ECO:0000313" key="2">
    <source>
        <dbReference type="Proteomes" id="UP000005039"/>
    </source>
</evidence>
<proteinExistence type="predicted"/>
<accession>I0R3S1</accession>
<dbReference type="AlphaFoldDB" id="I0R3S1"/>
<dbReference type="EMBL" id="AJGH01000143">
    <property type="protein sequence ID" value="EIC94329.1"/>
    <property type="molecule type" value="Genomic_DNA"/>
</dbReference>
<name>I0R3S1_9FIRM</name>
<dbReference type="Proteomes" id="UP000005039">
    <property type="component" value="Unassembled WGS sequence"/>
</dbReference>
<evidence type="ECO:0000313" key="1">
    <source>
        <dbReference type="EMBL" id="EIC94329.1"/>
    </source>
</evidence>
<organism evidence="1 2">
    <name type="scientific">Lachnoanaerobaculum saburreum F0468</name>
    <dbReference type="NCBI Taxonomy" id="1095750"/>
    <lineage>
        <taxon>Bacteria</taxon>
        <taxon>Bacillati</taxon>
        <taxon>Bacillota</taxon>
        <taxon>Clostridia</taxon>
        <taxon>Lachnospirales</taxon>
        <taxon>Lachnospiraceae</taxon>
        <taxon>Lachnoanaerobaculum</taxon>
    </lineage>
</organism>